<feature type="domain" description="NlpC/P60" evidence="6">
    <location>
        <begin position="150"/>
        <end position="285"/>
    </location>
</feature>
<dbReference type="SUPFAM" id="SSF54001">
    <property type="entry name" value="Cysteine proteinases"/>
    <property type="match status" value="1"/>
</dbReference>
<dbReference type="AlphaFoldDB" id="A0A6L5X6B3"/>
<name>A0A6L5X6B3_9FIRM</name>
<evidence type="ECO:0000259" key="6">
    <source>
        <dbReference type="PROSITE" id="PS51935"/>
    </source>
</evidence>
<dbReference type="Pfam" id="PF19127">
    <property type="entry name" value="Choline_bind_3"/>
    <property type="match status" value="1"/>
</dbReference>
<dbReference type="Proteomes" id="UP000481852">
    <property type="component" value="Unassembled WGS sequence"/>
</dbReference>
<evidence type="ECO:0000256" key="1">
    <source>
        <dbReference type="ARBA" id="ARBA00007074"/>
    </source>
</evidence>
<evidence type="ECO:0000256" key="2">
    <source>
        <dbReference type="ARBA" id="ARBA00022670"/>
    </source>
</evidence>
<comment type="caution">
    <text evidence="7">The sequence shown here is derived from an EMBL/GenBank/DDBJ whole genome shotgun (WGS) entry which is preliminary data.</text>
</comment>
<dbReference type="Gene3D" id="2.10.270.10">
    <property type="entry name" value="Cholin Binding"/>
    <property type="match status" value="2"/>
</dbReference>
<dbReference type="PROSITE" id="PS51935">
    <property type="entry name" value="NLPC_P60"/>
    <property type="match status" value="1"/>
</dbReference>
<evidence type="ECO:0000256" key="3">
    <source>
        <dbReference type="ARBA" id="ARBA00022737"/>
    </source>
</evidence>
<proteinExistence type="inferred from homology"/>
<evidence type="ECO:0000313" key="8">
    <source>
        <dbReference type="Proteomes" id="UP000481852"/>
    </source>
</evidence>
<comment type="similarity">
    <text evidence="1">Belongs to the peptidase C40 family.</text>
</comment>
<accession>A0A6L5X6B3</accession>
<dbReference type="InterPro" id="IPR038765">
    <property type="entry name" value="Papain-like_cys_pep_sf"/>
</dbReference>
<dbReference type="InterPro" id="IPR000064">
    <property type="entry name" value="NLP_P60_dom"/>
</dbReference>
<protein>
    <submittedName>
        <fullName evidence="7">NlpC/P60 family protein</fullName>
    </submittedName>
</protein>
<dbReference type="GO" id="GO:0006508">
    <property type="term" value="P:proteolysis"/>
    <property type="evidence" value="ECO:0007669"/>
    <property type="project" value="UniProtKB-KW"/>
</dbReference>
<keyword evidence="2" id="KW-0645">Protease</keyword>
<dbReference type="SUPFAM" id="SSF69360">
    <property type="entry name" value="Cell wall binding repeat"/>
    <property type="match status" value="1"/>
</dbReference>
<dbReference type="Pfam" id="PF19085">
    <property type="entry name" value="Choline_bind_2"/>
    <property type="match status" value="1"/>
</dbReference>
<dbReference type="InterPro" id="IPR051202">
    <property type="entry name" value="Peptidase_C40"/>
</dbReference>
<keyword evidence="8" id="KW-1185">Reference proteome</keyword>
<dbReference type="EMBL" id="VULZ01000007">
    <property type="protein sequence ID" value="MSS14938.1"/>
    <property type="molecule type" value="Genomic_DNA"/>
</dbReference>
<evidence type="ECO:0000256" key="5">
    <source>
        <dbReference type="ARBA" id="ARBA00022807"/>
    </source>
</evidence>
<dbReference type="Pfam" id="PF00877">
    <property type="entry name" value="NLPC_P60"/>
    <property type="match status" value="1"/>
</dbReference>
<dbReference type="PANTHER" id="PTHR47053">
    <property type="entry name" value="MUREIN DD-ENDOPEPTIDASE MEPH-RELATED"/>
    <property type="match status" value="1"/>
</dbReference>
<dbReference type="InterPro" id="IPR018337">
    <property type="entry name" value="Cell_wall/Cho-bd_repeat"/>
</dbReference>
<dbReference type="Gene3D" id="3.90.1720.10">
    <property type="entry name" value="endopeptidase domain like (from Nostoc punctiforme)"/>
    <property type="match status" value="1"/>
</dbReference>
<evidence type="ECO:0000313" key="7">
    <source>
        <dbReference type="EMBL" id="MSS14938.1"/>
    </source>
</evidence>
<reference evidence="7 8" key="1">
    <citation type="submission" date="2019-08" db="EMBL/GenBank/DDBJ databases">
        <title>In-depth cultivation of the pig gut microbiome towards novel bacterial diversity and tailored functional studies.</title>
        <authorList>
            <person name="Wylensek D."/>
            <person name="Hitch T.C.A."/>
            <person name="Clavel T."/>
        </authorList>
    </citation>
    <scope>NUCLEOTIDE SEQUENCE [LARGE SCALE GENOMIC DNA]</scope>
    <source>
        <strain evidence="7 8">Oil+RF-744-WCA-WT-11</strain>
    </source>
</reference>
<keyword evidence="4" id="KW-0378">Hydrolase</keyword>
<organism evidence="7 8">
    <name type="scientific">Porcincola intestinalis</name>
    <dbReference type="NCBI Taxonomy" id="2606632"/>
    <lineage>
        <taxon>Bacteria</taxon>
        <taxon>Bacillati</taxon>
        <taxon>Bacillota</taxon>
        <taxon>Clostridia</taxon>
        <taxon>Lachnospirales</taxon>
        <taxon>Lachnospiraceae</taxon>
        <taxon>Porcincola</taxon>
    </lineage>
</organism>
<dbReference type="PANTHER" id="PTHR47053:SF1">
    <property type="entry name" value="MUREIN DD-ENDOPEPTIDASE MEPH-RELATED"/>
    <property type="match status" value="1"/>
</dbReference>
<dbReference type="GO" id="GO:0008234">
    <property type="term" value="F:cysteine-type peptidase activity"/>
    <property type="evidence" value="ECO:0007669"/>
    <property type="project" value="UniProtKB-KW"/>
</dbReference>
<evidence type="ECO:0000256" key="4">
    <source>
        <dbReference type="ARBA" id="ARBA00022801"/>
    </source>
</evidence>
<sequence>MFSYLGSRYYVYRTGRIAVNRWVKYKKHYYWCDADGRIATNRFIGDYYVGTDGIRTKAERPPSGVVTRNGRTYLFGTSGSPLTNQWLSTSDGKRYYAGSDGGALTGLQIIGGYKFYFDAQGVLQTDSVVFAAGSCYYTDPSDGHIVSESAVSGNAVVRFAQQFVGNRYVYGGTSLTNGTDCSGFTQAVMAHFGVRIMRVAVDQMNGASGYYSTIGYAAGMKVSDANLQPGDLVFYGSGSYASHVAIYIGNNQVVHAANSRLGIIVSSVDYVGGRLHNQNRRYWAG</sequence>
<keyword evidence="3" id="KW-0677">Repeat</keyword>
<keyword evidence="5" id="KW-0788">Thiol protease</keyword>
<gene>
    <name evidence="7" type="ORF">FYJ35_07755</name>
</gene>